<protein>
    <submittedName>
        <fullName evidence="2">Competence protein TfoX</fullName>
    </submittedName>
</protein>
<evidence type="ECO:0000313" key="2">
    <source>
        <dbReference type="EMBL" id="KPL73266.1"/>
    </source>
</evidence>
<name>A0A0N8GLR9_9CHLR</name>
<dbReference type="Gene3D" id="3.30.1460.30">
    <property type="entry name" value="YgaC/TfoX-N like chaperone"/>
    <property type="match status" value="1"/>
</dbReference>
<dbReference type="RefSeq" id="WP_062421671.1">
    <property type="nucleotide sequence ID" value="NZ_BBYA01000009.1"/>
</dbReference>
<dbReference type="EMBL" id="LGCK01000006">
    <property type="protein sequence ID" value="KPL73266.1"/>
    <property type="molecule type" value="Genomic_DNA"/>
</dbReference>
<reference evidence="2 3" key="1">
    <citation type="submission" date="2015-07" db="EMBL/GenBank/DDBJ databases">
        <title>Genome sequence of Leptolinea tardivitalis DSM 16556.</title>
        <authorList>
            <person name="Hemp J."/>
            <person name="Ward L.M."/>
            <person name="Pace L.A."/>
            <person name="Fischer W.W."/>
        </authorList>
    </citation>
    <scope>NUCLEOTIDE SEQUENCE [LARGE SCALE GENOMIC DNA]</scope>
    <source>
        <strain evidence="2 3">YMTK-2</strain>
    </source>
</reference>
<feature type="domain" description="TfoX N-terminal" evidence="1">
    <location>
        <begin position="13"/>
        <end position="97"/>
    </location>
</feature>
<sequence length="105" mass="11659">MSSSKDTVDFILEQMQGAGNVTARKMFGEYGLFCNGIFFAEICDDSLFIKPTNGGRIYIGDVDEAPPHSGAKPFFHISGDRWDDADWLCGLVRVTVKELPLPKKK</sequence>
<organism evidence="2 3">
    <name type="scientific">Leptolinea tardivitalis</name>
    <dbReference type="NCBI Taxonomy" id="229920"/>
    <lineage>
        <taxon>Bacteria</taxon>
        <taxon>Bacillati</taxon>
        <taxon>Chloroflexota</taxon>
        <taxon>Anaerolineae</taxon>
        <taxon>Anaerolineales</taxon>
        <taxon>Anaerolineaceae</taxon>
        <taxon>Leptolinea</taxon>
    </lineage>
</organism>
<dbReference type="OrthoDB" id="9803291at2"/>
<evidence type="ECO:0000313" key="3">
    <source>
        <dbReference type="Proteomes" id="UP000050430"/>
    </source>
</evidence>
<dbReference type="STRING" id="229920.ADM99_03310"/>
<evidence type="ECO:0000259" key="1">
    <source>
        <dbReference type="Pfam" id="PF04993"/>
    </source>
</evidence>
<keyword evidence="3" id="KW-1185">Reference proteome</keyword>
<comment type="caution">
    <text evidence="2">The sequence shown here is derived from an EMBL/GenBank/DDBJ whole genome shotgun (WGS) entry which is preliminary data.</text>
</comment>
<gene>
    <name evidence="2" type="ORF">ADM99_03310</name>
</gene>
<dbReference type="Pfam" id="PF04993">
    <property type="entry name" value="TfoX_N"/>
    <property type="match status" value="1"/>
</dbReference>
<dbReference type="Proteomes" id="UP000050430">
    <property type="component" value="Unassembled WGS sequence"/>
</dbReference>
<accession>A0A0N8GLR9</accession>
<dbReference type="AlphaFoldDB" id="A0A0N8GLR9"/>
<proteinExistence type="predicted"/>
<dbReference type="SUPFAM" id="SSF159894">
    <property type="entry name" value="YgaC/TfoX-N like"/>
    <property type="match status" value="1"/>
</dbReference>
<dbReference type="InterPro" id="IPR007076">
    <property type="entry name" value="TfoX_N"/>
</dbReference>